<dbReference type="SUPFAM" id="SSF56219">
    <property type="entry name" value="DNase I-like"/>
    <property type="match status" value="1"/>
</dbReference>
<dbReference type="OrthoDB" id="411871at2759"/>
<evidence type="ECO:0000256" key="1">
    <source>
        <dbReference type="SAM" id="MobiDB-lite"/>
    </source>
</evidence>
<evidence type="ECO:0000313" key="4">
    <source>
        <dbReference type="Proteomes" id="UP000299102"/>
    </source>
</evidence>
<feature type="domain" description="Endonuclease/exonuclease/phosphatase" evidence="2">
    <location>
        <begin position="127"/>
        <end position="205"/>
    </location>
</feature>
<sequence>MTSNVIRCWRPRPGYTTISLRSVMYMWGSNGARSETSPPLHSARAARATDTRSASAKKASEKAVLGDTTHVAFSSECSVGHKWDEIGRFKVEIIILDSGVDVEKDQTLMNENFTATVIKAGNCRIGVMSVYFEGHKPTGPYFDRMGCVCSKLGTDKLILGGDVNPWSVWWGSEHDDARGVGLCDFFDAKGLHILKEGNTLTFEVYRGTVFSRAWWM</sequence>
<evidence type="ECO:0000259" key="2">
    <source>
        <dbReference type="Pfam" id="PF14529"/>
    </source>
</evidence>
<dbReference type="InterPro" id="IPR036691">
    <property type="entry name" value="Endo/exonu/phosph_ase_sf"/>
</dbReference>
<comment type="caution">
    <text evidence="3">The sequence shown here is derived from an EMBL/GenBank/DDBJ whole genome shotgun (WGS) entry which is preliminary data.</text>
</comment>
<feature type="region of interest" description="Disordered" evidence="1">
    <location>
        <begin position="32"/>
        <end position="59"/>
    </location>
</feature>
<dbReference type="Pfam" id="PF14529">
    <property type="entry name" value="Exo_endo_phos_2"/>
    <property type="match status" value="1"/>
</dbReference>
<gene>
    <name evidence="3" type="ORF">EVAR_27390_1</name>
</gene>
<reference evidence="3 4" key="1">
    <citation type="journal article" date="2019" name="Commun. Biol.">
        <title>The bagworm genome reveals a unique fibroin gene that provides high tensile strength.</title>
        <authorList>
            <person name="Kono N."/>
            <person name="Nakamura H."/>
            <person name="Ohtoshi R."/>
            <person name="Tomita M."/>
            <person name="Numata K."/>
            <person name="Arakawa K."/>
        </authorList>
    </citation>
    <scope>NUCLEOTIDE SEQUENCE [LARGE SCALE GENOMIC DNA]</scope>
</reference>
<protein>
    <recommendedName>
        <fullName evidence="2">Endonuclease/exonuclease/phosphatase domain-containing protein</fullName>
    </recommendedName>
</protein>
<name>A0A4C1X2L9_EUMVA</name>
<dbReference type="GO" id="GO:0003824">
    <property type="term" value="F:catalytic activity"/>
    <property type="evidence" value="ECO:0007669"/>
    <property type="project" value="InterPro"/>
</dbReference>
<keyword evidence="4" id="KW-1185">Reference proteome</keyword>
<evidence type="ECO:0000313" key="3">
    <source>
        <dbReference type="EMBL" id="GBP57360.1"/>
    </source>
</evidence>
<accession>A0A4C1X2L9</accession>
<feature type="compositionally biased region" description="Low complexity" evidence="1">
    <location>
        <begin position="42"/>
        <end position="57"/>
    </location>
</feature>
<dbReference type="Gene3D" id="3.60.10.10">
    <property type="entry name" value="Endonuclease/exonuclease/phosphatase"/>
    <property type="match status" value="1"/>
</dbReference>
<dbReference type="InterPro" id="IPR005135">
    <property type="entry name" value="Endo/exonuclease/phosphatase"/>
</dbReference>
<organism evidence="3 4">
    <name type="scientific">Eumeta variegata</name>
    <name type="common">Bagworm moth</name>
    <name type="synonym">Eumeta japonica</name>
    <dbReference type="NCBI Taxonomy" id="151549"/>
    <lineage>
        <taxon>Eukaryota</taxon>
        <taxon>Metazoa</taxon>
        <taxon>Ecdysozoa</taxon>
        <taxon>Arthropoda</taxon>
        <taxon>Hexapoda</taxon>
        <taxon>Insecta</taxon>
        <taxon>Pterygota</taxon>
        <taxon>Neoptera</taxon>
        <taxon>Endopterygota</taxon>
        <taxon>Lepidoptera</taxon>
        <taxon>Glossata</taxon>
        <taxon>Ditrysia</taxon>
        <taxon>Tineoidea</taxon>
        <taxon>Psychidae</taxon>
        <taxon>Oiketicinae</taxon>
        <taxon>Eumeta</taxon>
    </lineage>
</organism>
<dbReference type="Proteomes" id="UP000299102">
    <property type="component" value="Unassembled WGS sequence"/>
</dbReference>
<proteinExistence type="predicted"/>
<dbReference type="AlphaFoldDB" id="A0A4C1X2L9"/>
<dbReference type="EMBL" id="BGZK01000714">
    <property type="protein sequence ID" value="GBP57360.1"/>
    <property type="molecule type" value="Genomic_DNA"/>
</dbReference>